<dbReference type="InterPro" id="IPR014722">
    <property type="entry name" value="Rib_uL2_dom2"/>
</dbReference>
<evidence type="ECO:0008006" key="4">
    <source>
        <dbReference type="Google" id="ProtNLM"/>
    </source>
</evidence>
<dbReference type="InterPro" id="IPR041985">
    <property type="entry name" value="Ribosomal_eL14_KOW"/>
</dbReference>
<dbReference type="GO" id="GO:0005840">
    <property type="term" value="C:ribosome"/>
    <property type="evidence" value="ECO:0007669"/>
    <property type="project" value="UniProtKB-KW"/>
</dbReference>
<reference evidence="3" key="1">
    <citation type="submission" date="2019-08" db="EMBL/GenBank/DDBJ databases">
        <authorList>
            <person name="Kucharzyk K."/>
            <person name="Murdoch R.W."/>
            <person name="Higgins S."/>
            <person name="Loffler F."/>
        </authorList>
    </citation>
    <scope>NUCLEOTIDE SEQUENCE</scope>
</reference>
<dbReference type="InterPro" id="IPR008991">
    <property type="entry name" value="Translation_prot_SH3-like_sf"/>
</dbReference>
<gene>
    <name evidence="3" type="ORF">SDC9_81750</name>
</gene>
<accession>A0A644Z2R5</accession>
<dbReference type="GO" id="GO:1990904">
    <property type="term" value="C:ribonucleoprotein complex"/>
    <property type="evidence" value="ECO:0007669"/>
    <property type="project" value="UniProtKB-KW"/>
</dbReference>
<dbReference type="SUPFAM" id="SSF50104">
    <property type="entry name" value="Translation proteins SH3-like domain"/>
    <property type="match status" value="1"/>
</dbReference>
<name>A0A644Z2R5_9ZZZZ</name>
<evidence type="ECO:0000256" key="1">
    <source>
        <dbReference type="ARBA" id="ARBA00022980"/>
    </source>
</evidence>
<keyword evidence="2" id="KW-0687">Ribonucleoprotein</keyword>
<evidence type="ECO:0000256" key="2">
    <source>
        <dbReference type="ARBA" id="ARBA00023274"/>
    </source>
</evidence>
<sequence>MNEPAIGAICVSRAGRDKGRAFVIVGISDEQHVLLCDGETRKLSRPKKKKLMHCRVEPRRADEIGRRVTEEKPLLDADVKKALNALGYNVYSNN</sequence>
<keyword evidence="1" id="KW-0689">Ribosomal protein</keyword>
<protein>
    <recommendedName>
        <fullName evidence="4">RNA-binding protein</fullName>
    </recommendedName>
</protein>
<organism evidence="3">
    <name type="scientific">bioreactor metagenome</name>
    <dbReference type="NCBI Taxonomy" id="1076179"/>
    <lineage>
        <taxon>unclassified sequences</taxon>
        <taxon>metagenomes</taxon>
        <taxon>ecological metagenomes</taxon>
    </lineage>
</organism>
<dbReference type="CDD" id="cd06088">
    <property type="entry name" value="KOW_RPL14"/>
    <property type="match status" value="1"/>
</dbReference>
<comment type="caution">
    <text evidence="3">The sequence shown here is derived from an EMBL/GenBank/DDBJ whole genome shotgun (WGS) entry which is preliminary data.</text>
</comment>
<dbReference type="Gene3D" id="2.30.30.30">
    <property type="match status" value="1"/>
</dbReference>
<dbReference type="EMBL" id="VSSQ01007198">
    <property type="protein sequence ID" value="MPM35160.1"/>
    <property type="molecule type" value="Genomic_DNA"/>
</dbReference>
<evidence type="ECO:0000313" key="3">
    <source>
        <dbReference type="EMBL" id="MPM35160.1"/>
    </source>
</evidence>
<dbReference type="AlphaFoldDB" id="A0A644Z2R5"/>
<proteinExistence type="predicted"/>